<name>X0WI62_9ZZZZ</name>
<protein>
    <recommendedName>
        <fullName evidence="2">DUF3604 domain-containing protein</fullName>
    </recommendedName>
</protein>
<dbReference type="EMBL" id="BARS01034608">
    <property type="protein sequence ID" value="GAG24198.1"/>
    <property type="molecule type" value="Genomic_DNA"/>
</dbReference>
<feature type="non-terminal residue" evidence="1">
    <location>
        <position position="1"/>
    </location>
</feature>
<comment type="caution">
    <text evidence="1">The sequence shown here is derived from an EMBL/GenBank/DDBJ whole genome shotgun (WGS) entry which is preliminary data.</text>
</comment>
<reference evidence="1" key="1">
    <citation type="journal article" date="2014" name="Front. Microbiol.">
        <title>High frequency of phylogenetically diverse reductive dehalogenase-homologous genes in deep subseafloor sedimentary metagenomes.</title>
        <authorList>
            <person name="Kawai M."/>
            <person name="Futagami T."/>
            <person name="Toyoda A."/>
            <person name="Takaki Y."/>
            <person name="Nishi S."/>
            <person name="Hori S."/>
            <person name="Arai W."/>
            <person name="Tsubouchi T."/>
            <person name="Morono Y."/>
            <person name="Uchiyama I."/>
            <person name="Ito T."/>
            <person name="Fujiyama A."/>
            <person name="Inagaki F."/>
            <person name="Takami H."/>
        </authorList>
    </citation>
    <scope>NUCLEOTIDE SEQUENCE</scope>
    <source>
        <strain evidence="1">Expedition CK06-06</strain>
    </source>
</reference>
<accession>X0WI62</accession>
<sequence>LVELWSMHGSSEGFDSSDRPLSRFDPDRTVMAALAKGLRFGFVAGSDTHSARPGGSAKEPGSYWGGLAAVWAESLTRRSIFAALRKRQTYALTGARIILKMTVNGALMGSEIPQAEAAEIKIDVWAPGKIKKIQLVKNTHLLREYGPFGDQCHLELEDKPEGPAFYHCRVIQEDGQLAVCSPVWVG</sequence>
<organism evidence="1">
    <name type="scientific">marine sediment metagenome</name>
    <dbReference type="NCBI Taxonomy" id="412755"/>
    <lineage>
        <taxon>unclassified sequences</taxon>
        <taxon>metagenomes</taxon>
        <taxon>ecological metagenomes</taxon>
    </lineage>
</organism>
<dbReference type="Gene3D" id="3.20.20.140">
    <property type="entry name" value="Metal-dependent hydrolases"/>
    <property type="match status" value="1"/>
</dbReference>
<dbReference type="InterPro" id="IPR022028">
    <property type="entry name" value="DUF3604"/>
</dbReference>
<evidence type="ECO:0008006" key="2">
    <source>
        <dbReference type="Google" id="ProtNLM"/>
    </source>
</evidence>
<proteinExistence type="predicted"/>
<gene>
    <name evidence="1" type="ORF">S01H1_53444</name>
</gene>
<dbReference type="Pfam" id="PF12228">
    <property type="entry name" value="DUF3604"/>
    <property type="match status" value="1"/>
</dbReference>
<dbReference type="AlphaFoldDB" id="X0WI62"/>
<evidence type="ECO:0000313" key="1">
    <source>
        <dbReference type="EMBL" id="GAG24198.1"/>
    </source>
</evidence>